<reference evidence="2 3" key="1">
    <citation type="submission" date="2019-07" db="EMBL/GenBank/DDBJ databases">
        <title>Whole genome shotgun sequence of Oceanobacillus sojae NBRC 105379.</title>
        <authorList>
            <person name="Hosoyama A."/>
            <person name="Uohara A."/>
            <person name="Ohji S."/>
            <person name="Ichikawa N."/>
        </authorList>
    </citation>
    <scope>NUCLEOTIDE SEQUENCE [LARGE SCALE GENOMIC DNA]</scope>
    <source>
        <strain evidence="2 3">NBRC 105379</strain>
    </source>
</reference>
<comment type="caution">
    <text evidence="2">The sequence shown here is derived from an EMBL/GenBank/DDBJ whole genome shotgun (WGS) entry which is preliminary data.</text>
</comment>
<evidence type="ECO:0000313" key="2">
    <source>
        <dbReference type="EMBL" id="GEN86047.1"/>
    </source>
</evidence>
<name>A0A511ZF35_9BACI</name>
<dbReference type="AlphaFoldDB" id="A0A511ZF35"/>
<keyword evidence="3" id="KW-1185">Reference proteome</keyword>
<dbReference type="STRING" id="582851.GCA_900162665_04391"/>
<feature type="domain" description="Na+-translocating membrane potential-generating system MpsC" evidence="1">
    <location>
        <begin position="126"/>
        <end position="226"/>
    </location>
</feature>
<dbReference type="EMBL" id="BJYM01000003">
    <property type="protein sequence ID" value="GEN86047.1"/>
    <property type="molecule type" value="Genomic_DNA"/>
</dbReference>
<evidence type="ECO:0000313" key="3">
    <source>
        <dbReference type="Proteomes" id="UP000321558"/>
    </source>
</evidence>
<dbReference type="InterPro" id="IPR018745">
    <property type="entry name" value="MpsC"/>
</dbReference>
<proteinExistence type="predicted"/>
<dbReference type="Proteomes" id="UP000321558">
    <property type="component" value="Unassembled WGS sequence"/>
</dbReference>
<sequence>MEKTVESGISSAIGKLFRDNFGKGPEAIFVSIAKPYITIYLRNFLAPMERILLKQENELKFQETRDLLMKELTPEIQSIISSQAGVQVDKIYYDWSTENRNGILFAELNSNLDETTGNYLSYPAKEQVHAEISRFTQKAQKSPRKLTSCMLNSRTLVSRREDIFVLIEQELIRSGFENQLRLSKRKLEKSLIDKKFLESVLHQEIQDVFVDWDFENDTGFVIFILKPKNNMVEMSRQ</sequence>
<gene>
    <name evidence="2" type="ORF">OSO01_07860</name>
</gene>
<organism evidence="2 3">
    <name type="scientific">Oceanobacillus sojae</name>
    <dbReference type="NCBI Taxonomy" id="582851"/>
    <lineage>
        <taxon>Bacteria</taxon>
        <taxon>Bacillati</taxon>
        <taxon>Bacillota</taxon>
        <taxon>Bacilli</taxon>
        <taxon>Bacillales</taxon>
        <taxon>Bacillaceae</taxon>
        <taxon>Oceanobacillus</taxon>
    </lineage>
</organism>
<dbReference type="RefSeq" id="WP_246145034.1">
    <property type="nucleotide sequence ID" value="NZ_BJYM01000003.1"/>
</dbReference>
<protein>
    <recommendedName>
        <fullName evidence="1">Na+-translocating membrane potential-generating system MpsC domain-containing protein</fullName>
    </recommendedName>
</protein>
<evidence type="ECO:0000259" key="1">
    <source>
        <dbReference type="Pfam" id="PF10057"/>
    </source>
</evidence>
<accession>A0A511ZF35</accession>
<feature type="domain" description="Na+-translocating membrane potential-generating system MpsC" evidence="1">
    <location>
        <begin position="3"/>
        <end position="104"/>
    </location>
</feature>
<dbReference type="Pfam" id="PF10057">
    <property type="entry name" value="MpsC"/>
    <property type="match status" value="2"/>
</dbReference>